<dbReference type="PANTHER" id="PTHR43673">
    <property type="entry name" value="NAD(P)H NITROREDUCTASE YDGI-RELATED"/>
    <property type="match status" value="1"/>
</dbReference>
<evidence type="ECO:0000313" key="4">
    <source>
        <dbReference type="EMBL" id="MBT9146198.1"/>
    </source>
</evidence>
<organism evidence="4 5">
    <name type="scientific">Psychracetigena formicireducens</name>
    <dbReference type="NCBI Taxonomy" id="2986056"/>
    <lineage>
        <taxon>Bacteria</taxon>
        <taxon>Bacillati</taxon>
        <taxon>Candidatus Lithacetigenota</taxon>
        <taxon>Candidatus Psychracetigena</taxon>
    </lineage>
</organism>
<reference evidence="4 5" key="1">
    <citation type="journal article" date="2021" name="bioRxiv">
        <title>Unique metabolic strategies in Hadean analogues reveal hints for primordial physiology.</title>
        <authorList>
            <person name="Nobu M.K."/>
            <person name="Nakai R."/>
            <person name="Tamazawa S."/>
            <person name="Mori H."/>
            <person name="Toyoda A."/>
            <person name="Ijiri A."/>
            <person name="Suzuki S."/>
            <person name="Kurokawa K."/>
            <person name="Kamagata Y."/>
            <person name="Tamaki H."/>
        </authorList>
    </citation>
    <scope>NUCLEOTIDE SEQUENCE [LARGE SCALE GENOMIC DNA]</scope>
    <source>
        <strain evidence="4">BS525</strain>
    </source>
</reference>
<dbReference type="Gene3D" id="3.40.109.10">
    <property type="entry name" value="NADH Oxidase"/>
    <property type="match status" value="1"/>
</dbReference>
<dbReference type="Proteomes" id="UP000811545">
    <property type="component" value="Unassembled WGS sequence"/>
</dbReference>
<protein>
    <recommendedName>
        <fullName evidence="3">Putative nitroreductase TM1586 domain-containing protein</fullName>
    </recommendedName>
</protein>
<comment type="caution">
    <text evidence="4">The sequence shown here is derived from an EMBL/GenBank/DDBJ whole genome shotgun (WGS) entry which is preliminary data.</text>
</comment>
<dbReference type="GO" id="GO:0016491">
    <property type="term" value="F:oxidoreductase activity"/>
    <property type="evidence" value="ECO:0007669"/>
    <property type="project" value="UniProtKB-KW"/>
</dbReference>
<evidence type="ECO:0000259" key="3">
    <source>
        <dbReference type="Pfam" id="PF14512"/>
    </source>
</evidence>
<dbReference type="EMBL" id="QLTW01000374">
    <property type="protein sequence ID" value="MBT9146198.1"/>
    <property type="molecule type" value="Genomic_DNA"/>
</dbReference>
<dbReference type="AlphaFoldDB" id="A0A9E2BIH2"/>
<evidence type="ECO:0000256" key="2">
    <source>
        <dbReference type="ARBA" id="ARBA00023002"/>
    </source>
</evidence>
<comment type="similarity">
    <text evidence="1">Belongs to the nitroreductase family.</text>
</comment>
<dbReference type="InterPro" id="IPR029478">
    <property type="entry name" value="TM1586_NiRdase"/>
</dbReference>
<dbReference type="PANTHER" id="PTHR43673:SF10">
    <property type="entry name" value="NADH DEHYDROGENASE_NAD(P)H NITROREDUCTASE XCC3605-RELATED"/>
    <property type="match status" value="1"/>
</dbReference>
<dbReference type="SUPFAM" id="SSF55469">
    <property type="entry name" value="FMN-dependent nitroreductase-like"/>
    <property type="match status" value="2"/>
</dbReference>
<sequence>MYEYYANWYQAIFIRRSRRQYNGQPLPENIIYHLPIFCENLNNIIKGSRVVFVNTDTENVFRGIIGSYGKIKGSPAYAAFIGDMADPNVQEKTGYLGESFILEATYQSLSTCWVGGFFNYQVVKEHIKLHNKEQVLAVTPIGYTSNNYSVMERVTSGMVSGHKRKSLDKLCLNYTPQKWPKWVNNSLSTARLAPSAMNRQPWRFAVEDDSITVSVDKFFPSIIVSPRLDCGIAMLHLEIGAYQKGITGKWEYLKHPEVARFWRNQI</sequence>
<evidence type="ECO:0000313" key="5">
    <source>
        <dbReference type="Proteomes" id="UP000811545"/>
    </source>
</evidence>
<feature type="domain" description="Putative nitroreductase TM1586" evidence="3">
    <location>
        <begin position="8"/>
        <end position="241"/>
    </location>
</feature>
<accession>A0A9E2BIH2</accession>
<keyword evidence="2" id="KW-0560">Oxidoreductase</keyword>
<dbReference type="Pfam" id="PF14512">
    <property type="entry name" value="TM1586_NiRdase"/>
    <property type="match status" value="1"/>
</dbReference>
<dbReference type="Gene3D" id="3.40.109.30">
    <property type="entry name" value="putative nitroreductase (tm1586), domain 2"/>
    <property type="match status" value="1"/>
</dbReference>
<dbReference type="InterPro" id="IPR000415">
    <property type="entry name" value="Nitroreductase-like"/>
</dbReference>
<proteinExistence type="inferred from homology"/>
<evidence type="ECO:0000256" key="1">
    <source>
        <dbReference type="ARBA" id="ARBA00007118"/>
    </source>
</evidence>
<gene>
    <name evidence="4" type="ORF">DDT42_02080</name>
</gene>
<name>A0A9E2BIH2_PSYF1</name>
<dbReference type="CDD" id="cd02062">
    <property type="entry name" value="Nitro_FMN_reductase"/>
    <property type="match status" value="1"/>
</dbReference>